<dbReference type="GO" id="GO:0003964">
    <property type="term" value="F:RNA-directed DNA polymerase activity"/>
    <property type="evidence" value="ECO:0007669"/>
    <property type="project" value="UniProtKB-KW"/>
</dbReference>
<dbReference type="Proteomes" id="UP000225706">
    <property type="component" value="Unassembled WGS sequence"/>
</dbReference>
<reference evidence="3" key="1">
    <citation type="journal article" date="2017" name="bioRxiv">
        <title>Comparative analysis of the genomes of Stylophora pistillata and Acropora digitifera provides evidence for extensive differences between species of corals.</title>
        <authorList>
            <person name="Voolstra C.R."/>
            <person name="Li Y."/>
            <person name="Liew Y.J."/>
            <person name="Baumgarten S."/>
            <person name="Zoccola D."/>
            <person name="Flot J.-F."/>
            <person name="Tambutte S."/>
            <person name="Allemand D."/>
            <person name="Aranda M."/>
        </authorList>
    </citation>
    <scope>NUCLEOTIDE SEQUENCE [LARGE SCALE GENOMIC DNA]</scope>
</reference>
<feature type="domain" description="Reverse transcriptase" evidence="1">
    <location>
        <begin position="308"/>
        <end position="572"/>
    </location>
</feature>
<keyword evidence="2" id="KW-0695">RNA-directed DNA polymerase</keyword>
<name>A0A2B4RUC0_STYPI</name>
<evidence type="ECO:0000313" key="3">
    <source>
        <dbReference type="Proteomes" id="UP000225706"/>
    </source>
</evidence>
<dbReference type="EMBL" id="LSMT01000253">
    <property type="protein sequence ID" value="PFX22044.1"/>
    <property type="molecule type" value="Genomic_DNA"/>
</dbReference>
<dbReference type="Pfam" id="PF00078">
    <property type="entry name" value="RVT_1"/>
    <property type="match status" value="1"/>
</dbReference>
<organism evidence="2 3">
    <name type="scientific">Stylophora pistillata</name>
    <name type="common">Smooth cauliflower coral</name>
    <dbReference type="NCBI Taxonomy" id="50429"/>
    <lineage>
        <taxon>Eukaryota</taxon>
        <taxon>Metazoa</taxon>
        <taxon>Cnidaria</taxon>
        <taxon>Anthozoa</taxon>
        <taxon>Hexacorallia</taxon>
        <taxon>Scleractinia</taxon>
        <taxon>Astrocoeniina</taxon>
        <taxon>Pocilloporidae</taxon>
        <taxon>Stylophora</taxon>
    </lineage>
</organism>
<dbReference type="AlphaFoldDB" id="A0A2B4RUC0"/>
<gene>
    <name evidence="2" type="primary">RTase</name>
    <name evidence="2" type="ORF">AWC38_SpisGene13433</name>
</gene>
<dbReference type="PROSITE" id="PS50878">
    <property type="entry name" value="RT_POL"/>
    <property type="match status" value="1"/>
</dbReference>
<dbReference type="InterPro" id="IPR000477">
    <property type="entry name" value="RT_dom"/>
</dbReference>
<evidence type="ECO:0000313" key="2">
    <source>
        <dbReference type="EMBL" id="PFX22044.1"/>
    </source>
</evidence>
<dbReference type="InterPro" id="IPR043502">
    <property type="entry name" value="DNA/RNA_pol_sf"/>
</dbReference>
<comment type="caution">
    <text evidence="2">The sequence shown here is derived from an EMBL/GenBank/DDBJ whole genome shotgun (WGS) entry which is preliminary data.</text>
</comment>
<proteinExistence type="predicted"/>
<protein>
    <submittedName>
        <fullName evidence="2">Putative RNA-directed DNA polymerase from transposon BS</fullName>
    </submittedName>
</protein>
<dbReference type="SUPFAM" id="SSF56672">
    <property type="entry name" value="DNA/RNA polymerases"/>
    <property type="match status" value="1"/>
</dbReference>
<evidence type="ECO:0000259" key="1">
    <source>
        <dbReference type="PROSITE" id="PS50878"/>
    </source>
</evidence>
<keyword evidence="2" id="KW-0548">Nucleotidyltransferase</keyword>
<dbReference type="PANTHER" id="PTHR33332">
    <property type="entry name" value="REVERSE TRANSCRIPTASE DOMAIN-CONTAINING PROTEIN"/>
    <property type="match status" value="1"/>
</dbReference>
<keyword evidence="2" id="KW-0808">Transferase</keyword>
<sequence>MLNNDSCSPDNRLSEYCDRFQLTNIVTVPTRITDTSSTLLDVILTTHPQRFCYTTTLQLGISDHDMVVTIRKWKLPKPPPKLISYRSMKRFDIDIFLQDLNSVPWDCAFIHDDINDIWATWYKLFTEVIDRHAPLKKKLVRGNAVSWMTPKIIQAINTRDRLHRRFTKKKTSENWETYRKQRNLVPSLKRSSLKSYCINVSTNSKHPGEFWKKFHCLLPSKDRVPRPASHMPNLQPEEFKTHPSVISIRRKLGRQTSFSFTRVQDSYIKRILSTIKINKATGADGISPRLLKLAGPRIFSSLTKLINQCIVSGSWPTDWKTSIVSPIYKKGTETLKSNYRPVSVLSAVSKVAERVIFDQLYEFSLDFLSGNLSGFLKGHSCTTALLKTFEDIRKKLDSSEHSAAITIDLSKEFDSINHDLLLAKLSAYGVTKDALQLLRSYLTDRKQNVKTDGVLSDWQIVRCGVPQGSILGPLLFNIYMNDVNFSDISCSLRFYADDTTGYSSNLCPSTLQINLQNNVGLLASWFCENFLAINHSKSQSIVFNRATLPTPFVIDSNELDYVTHMKLLGVVIDNSLSFNVHIKEVCRKVNTKVSILRRIRKFIPSDVMIKLYKAFILPHFEYASPLFIGLSKGLSAKLESTNAFALRTLLNYSKSTAYEELLKTANIKSLEHRRIEQALILVYKSIHNQTPNYIQELFSLRSNGYSLRGHLKVVLPRPTSSYMQHSFTYQASKQWNNLTDKIRMSESLSIFRKNLQDIQLSSSYDCSCLFCKQIV</sequence>
<dbReference type="CDD" id="cd01650">
    <property type="entry name" value="RT_nLTR_like"/>
    <property type="match status" value="1"/>
</dbReference>
<keyword evidence="3" id="KW-1185">Reference proteome</keyword>
<dbReference type="OrthoDB" id="5947836at2759"/>
<accession>A0A2B4RUC0</accession>